<dbReference type="EMBL" id="FPAA01000001">
    <property type="protein sequence ID" value="SFS32669.1"/>
    <property type="molecule type" value="Genomic_DNA"/>
</dbReference>
<reference evidence="4" key="1">
    <citation type="submission" date="2016-10" db="EMBL/GenBank/DDBJ databases">
        <authorList>
            <person name="Varghese N."/>
            <person name="Submissions S."/>
        </authorList>
    </citation>
    <scope>NUCLEOTIDE SEQUENCE [LARGE SCALE GENOMIC DNA]</scope>
    <source>
        <strain evidence="4">DSM 45789</strain>
    </source>
</reference>
<proteinExistence type="predicted"/>
<protein>
    <submittedName>
        <fullName evidence="3">Permuted papain-like amidase enzyme, YaeF/YiiX, C92 family</fullName>
    </submittedName>
</protein>
<keyword evidence="2" id="KW-0732">Signal</keyword>
<dbReference type="InterPro" id="IPR038765">
    <property type="entry name" value="Papain-like_cys_pep_sf"/>
</dbReference>
<dbReference type="Gene3D" id="3.90.1720.10">
    <property type="entry name" value="endopeptidase domain like (from Nostoc punctiforme)"/>
    <property type="match status" value="1"/>
</dbReference>
<keyword evidence="4" id="KW-1185">Reference proteome</keyword>
<feature type="region of interest" description="Disordered" evidence="1">
    <location>
        <begin position="120"/>
        <end position="143"/>
    </location>
</feature>
<dbReference type="AlphaFoldDB" id="A0A1I6NXS3"/>
<evidence type="ECO:0000313" key="4">
    <source>
        <dbReference type="Proteomes" id="UP000198660"/>
    </source>
</evidence>
<evidence type="ECO:0000256" key="2">
    <source>
        <dbReference type="SAM" id="SignalP"/>
    </source>
</evidence>
<name>A0A1I6NXS3_9BACL</name>
<sequence length="289" mass="32618">MKKNFILTLSFAFILSTFVPYSANAENSINFPPPREDETPISKDNGPTEQELDKFQEEYDKEMQAILDENPISPEEMDQLEAEKAERSDADYIEKEKVPTDPRSLPTNDQELNQMMEEAELHPDSDPLGKTAASESIPDRSSGKAKWNKFINGDIAVARGASSLPWGYYRHCGVWSTSNKKLITANISNGLKVQWETQTQWNKSYSKIKGVSVNSMSAHKTKKAVKYMIAQLGEPYRLSAKTVSYSWYCSKLAWAGYKGQGTDIDKDGGRYVTVDDIYNDNNTKVFTSF</sequence>
<organism evidence="3 4">
    <name type="scientific">Marininema halotolerans</name>
    <dbReference type="NCBI Taxonomy" id="1155944"/>
    <lineage>
        <taxon>Bacteria</taxon>
        <taxon>Bacillati</taxon>
        <taxon>Bacillota</taxon>
        <taxon>Bacilli</taxon>
        <taxon>Bacillales</taxon>
        <taxon>Thermoactinomycetaceae</taxon>
        <taxon>Marininema</taxon>
    </lineage>
</organism>
<evidence type="ECO:0000313" key="3">
    <source>
        <dbReference type="EMBL" id="SFS32669.1"/>
    </source>
</evidence>
<accession>A0A1I6NXS3</accession>
<feature type="signal peptide" evidence="2">
    <location>
        <begin position="1"/>
        <end position="25"/>
    </location>
</feature>
<feature type="region of interest" description="Disordered" evidence="1">
    <location>
        <begin position="29"/>
        <end position="50"/>
    </location>
</feature>
<feature type="compositionally biased region" description="Basic and acidic residues" evidence="1">
    <location>
        <begin position="81"/>
        <end position="100"/>
    </location>
</feature>
<evidence type="ECO:0000256" key="1">
    <source>
        <dbReference type="SAM" id="MobiDB-lite"/>
    </source>
</evidence>
<feature type="chain" id="PRO_5009303887" evidence="2">
    <location>
        <begin position="26"/>
        <end position="289"/>
    </location>
</feature>
<dbReference type="SUPFAM" id="SSF54001">
    <property type="entry name" value="Cysteine proteinases"/>
    <property type="match status" value="1"/>
</dbReference>
<feature type="region of interest" description="Disordered" evidence="1">
    <location>
        <begin position="69"/>
        <end position="108"/>
    </location>
</feature>
<dbReference type="Proteomes" id="UP000198660">
    <property type="component" value="Unassembled WGS sequence"/>
</dbReference>
<gene>
    <name evidence="3" type="ORF">SAMN05444972_101218</name>
</gene>
<dbReference type="RefSeq" id="WP_091832536.1">
    <property type="nucleotide sequence ID" value="NZ_FPAA01000001.1"/>
</dbReference>